<feature type="binding site" evidence="7">
    <location>
        <position position="107"/>
    </location>
    <ligand>
        <name>Zn(2+)</name>
        <dbReference type="ChEBI" id="CHEBI:29105"/>
        <note>catalytic</note>
    </ligand>
</feature>
<evidence type="ECO:0000256" key="1">
    <source>
        <dbReference type="ARBA" id="ARBA00010875"/>
    </source>
</evidence>
<dbReference type="AlphaFoldDB" id="A0A1G2CN59"/>
<evidence type="ECO:0000256" key="5">
    <source>
        <dbReference type="ARBA" id="ARBA00022801"/>
    </source>
</evidence>
<dbReference type="EMBL" id="MHLE01000025">
    <property type="protein sequence ID" value="OGZ02642.1"/>
    <property type="molecule type" value="Genomic_DNA"/>
</dbReference>
<dbReference type="InterPro" id="IPR023091">
    <property type="entry name" value="MetalPrtase_cat_dom_sf_prd"/>
</dbReference>
<dbReference type="InterPro" id="IPR002036">
    <property type="entry name" value="YbeY"/>
</dbReference>
<feature type="binding site" evidence="7">
    <location>
        <position position="113"/>
    </location>
    <ligand>
        <name>Zn(2+)</name>
        <dbReference type="ChEBI" id="CHEBI:29105"/>
        <note>catalytic</note>
    </ligand>
</feature>
<gene>
    <name evidence="7" type="primary">ybeY</name>
    <name evidence="8" type="ORF">A2390_00235</name>
</gene>
<comment type="subcellular location">
    <subcellularLocation>
        <location evidence="7">Cytoplasm</location>
    </subcellularLocation>
</comment>
<dbReference type="GO" id="GO:0004222">
    <property type="term" value="F:metalloendopeptidase activity"/>
    <property type="evidence" value="ECO:0007669"/>
    <property type="project" value="InterPro"/>
</dbReference>
<sequence length="135" mass="15848">MVKIYSLEKKFVKFEKEAKKVVKDILDFLLVEKADLEVFFVSDQEIKKINWKYRKKEKPTNILSFSPPHDFPEHYLKENIGEVYLAPDFILKEGGSIKKLLAHGILHLLGFDHKKKEEAKKMEKKEEEIVVALGF</sequence>
<dbReference type="EC" id="3.1.-.-" evidence="7"/>
<reference evidence="8 9" key="1">
    <citation type="journal article" date="2016" name="Nat. Commun.">
        <title>Thousands of microbial genomes shed light on interconnected biogeochemical processes in an aquifer system.</title>
        <authorList>
            <person name="Anantharaman K."/>
            <person name="Brown C.T."/>
            <person name="Hug L.A."/>
            <person name="Sharon I."/>
            <person name="Castelle C.J."/>
            <person name="Probst A.J."/>
            <person name="Thomas B.C."/>
            <person name="Singh A."/>
            <person name="Wilkins M.J."/>
            <person name="Karaoz U."/>
            <person name="Brodie E.L."/>
            <person name="Williams K.H."/>
            <person name="Hubbard S.S."/>
            <person name="Banfield J.F."/>
        </authorList>
    </citation>
    <scope>NUCLEOTIDE SEQUENCE [LARGE SCALE GENOMIC DNA]</scope>
</reference>
<dbReference type="Pfam" id="PF02130">
    <property type="entry name" value="YbeY"/>
    <property type="match status" value="1"/>
</dbReference>
<comment type="function">
    <text evidence="7">Single strand-specific metallo-endoribonuclease involved in late-stage 70S ribosome quality control and in maturation of the 3' terminus of the 16S rRNA.</text>
</comment>
<evidence type="ECO:0000256" key="4">
    <source>
        <dbReference type="ARBA" id="ARBA00022759"/>
    </source>
</evidence>
<proteinExistence type="inferred from homology"/>
<feature type="binding site" evidence="7">
    <location>
        <position position="103"/>
    </location>
    <ligand>
        <name>Zn(2+)</name>
        <dbReference type="ChEBI" id="CHEBI:29105"/>
        <note>catalytic</note>
    </ligand>
</feature>
<comment type="caution">
    <text evidence="8">The sequence shown here is derived from an EMBL/GenBank/DDBJ whole genome shotgun (WGS) entry which is preliminary data.</text>
</comment>
<name>A0A1G2CN59_9BACT</name>
<dbReference type="GO" id="GO:0005737">
    <property type="term" value="C:cytoplasm"/>
    <property type="evidence" value="ECO:0007669"/>
    <property type="project" value="UniProtKB-SubCell"/>
</dbReference>
<keyword evidence="4 7" id="KW-0255">Endonuclease</keyword>
<evidence type="ECO:0000313" key="8">
    <source>
        <dbReference type="EMBL" id="OGZ02642.1"/>
    </source>
</evidence>
<keyword evidence="7" id="KW-0690">Ribosome biogenesis</keyword>
<dbReference type="GO" id="GO:0006364">
    <property type="term" value="P:rRNA processing"/>
    <property type="evidence" value="ECO:0007669"/>
    <property type="project" value="UniProtKB-UniRule"/>
</dbReference>
<keyword evidence="7" id="KW-0698">rRNA processing</keyword>
<dbReference type="NCBIfam" id="TIGR00043">
    <property type="entry name" value="rRNA maturation RNase YbeY"/>
    <property type="match status" value="1"/>
</dbReference>
<organism evidence="8 9">
    <name type="scientific">Candidatus Liptonbacteria bacterium RIFOXYB1_FULL_36_10</name>
    <dbReference type="NCBI Taxonomy" id="1798654"/>
    <lineage>
        <taxon>Bacteria</taxon>
        <taxon>Candidatus Liptoniibacteriota</taxon>
    </lineage>
</organism>
<keyword evidence="3 7" id="KW-0479">Metal-binding</keyword>
<comment type="similarity">
    <text evidence="1 7">Belongs to the endoribonuclease YbeY family.</text>
</comment>
<dbReference type="PANTHER" id="PTHR46986:SF1">
    <property type="entry name" value="ENDORIBONUCLEASE YBEY, CHLOROPLASTIC"/>
    <property type="match status" value="1"/>
</dbReference>
<keyword evidence="5 7" id="KW-0378">Hydrolase</keyword>
<comment type="cofactor">
    <cofactor evidence="7">
        <name>Zn(2+)</name>
        <dbReference type="ChEBI" id="CHEBI:29105"/>
    </cofactor>
    <text evidence="7">Binds 1 zinc ion.</text>
</comment>
<dbReference type="Gene3D" id="3.40.390.30">
    <property type="entry name" value="Metalloproteases ('zincins'), catalytic domain"/>
    <property type="match status" value="1"/>
</dbReference>
<evidence type="ECO:0000256" key="6">
    <source>
        <dbReference type="ARBA" id="ARBA00022833"/>
    </source>
</evidence>
<evidence type="ECO:0000256" key="3">
    <source>
        <dbReference type="ARBA" id="ARBA00022723"/>
    </source>
</evidence>
<keyword evidence="7" id="KW-0963">Cytoplasm</keyword>
<dbReference type="PANTHER" id="PTHR46986">
    <property type="entry name" value="ENDORIBONUCLEASE YBEY, CHLOROPLASTIC"/>
    <property type="match status" value="1"/>
</dbReference>
<dbReference type="HAMAP" id="MF_00009">
    <property type="entry name" value="Endoribonucl_YbeY"/>
    <property type="match status" value="1"/>
</dbReference>
<dbReference type="Proteomes" id="UP000178599">
    <property type="component" value="Unassembled WGS sequence"/>
</dbReference>
<dbReference type="PROSITE" id="PS01306">
    <property type="entry name" value="UPF0054"/>
    <property type="match status" value="1"/>
</dbReference>
<dbReference type="SUPFAM" id="SSF55486">
    <property type="entry name" value="Metalloproteases ('zincins'), catalytic domain"/>
    <property type="match status" value="1"/>
</dbReference>
<dbReference type="InterPro" id="IPR020549">
    <property type="entry name" value="YbeY_CS"/>
</dbReference>
<evidence type="ECO:0000256" key="2">
    <source>
        <dbReference type="ARBA" id="ARBA00022722"/>
    </source>
</evidence>
<protein>
    <recommendedName>
        <fullName evidence="7">Endoribonuclease YbeY</fullName>
        <ecNumber evidence="7">3.1.-.-</ecNumber>
    </recommendedName>
</protein>
<dbReference type="GO" id="GO:0004521">
    <property type="term" value="F:RNA endonuclease activity"/>
    <property type="evidence" value="ECO:0007669"/>
    <property type="project" value="UniProtKB-UniRule"/>
</dbReference>
<keyword evidence="6 7" id="KW-0862">Zinc</keyword>
<evidence type="ECO:0000313" key="9">
    <source>
        <dbReference type="Proteomes" id="UP000178599"/>
    </source>
</evidence>
<keyword evidence="2 7" id="KW-0540">Nuclease</keyword>
<dbReference type="GO" id="GO:0008270">
    <property type="term" value="F:zinc ion binding"/>
    <property type="evidence" value="ECO:0007669"/>
    <property type="project" value="UniProtKB-UniRule"/>
</dbReference>
<accession>A0A1G2CN59</accession>
<evidence type="ECO:0000256" key="7">
    <source>
        <dbReference type="HAMAP-Rule" id="MF_00009"/>
    </source>
</evidence>